<evidence type="ECO:0008006" key="3">
    <source>
        <dbReference type="Google" id="ProtNLM"/>
    </source>
</evidence>
<dbReference type="AlphaFoldDB" id="A0A8J3DHI7"/>
<dbReference type="SUPFAM" id="SSF48452">
    <property type="entry name" value="TPR-like"/>
    <property type="match status" value="1"/>
</dbReference>
<proteinExistence type="predicted"/>
<dbReference type="GO" id="GO:0005737">
    <property type="term" value="C:cytoplasm"/>
    <property type="evidence" value="ECO:0007669"/>
    <property type="project" value="UniProtKB-ARBA"/>
</dbReference>
<sequence>MAEQANTPETDVTDLVEEATFDYTMGDNDAALAKLRQAVETNPNSFAGWHALTEVHFSLGHFREALDAAEHAYRIDSGDIHINTSLSRIHMELGDKPTAEHFGAQARMLGWKQQLQEPDDEN</sequence>
<organism evidence="1 2">
    <name type="scientific">Cerasicoccus arenae</name>
    <dbReference type="NCBI Taxonomy" id="424488"/>
    <lineage>
        <taxon>Bacteria</taxon>
        <taxon>Pseudomonadati</taxon>
        <taxon>Verrucomicrobiota</taxon>
        <taxon>Opitutia</taxon>
        <taxon>Puniceicoccales</taxon>
        <taxon>Cerasicoccaceae</taxon>
        <taxon>Cerasicoccus</taxon>
    </lineage>
</organism>
<dbReference type="GO" id="GO:0032991">
    <property type="term" value="C:protein-containing complex"/>
    <property type="evidence" value="ECO:0007669"/>
    <property type="project" value="UniProtKB-ARBA"/>
</dbReference>
<dbReference type="Gene3D" id="1.25.40.10">
    <property type="entry name" value="Tetratricopeptide repeat domain"/>
    <property type="match status" value="1"/>
</dbReference>
<dbReference type="InterPro" id="IPR011990">
    <property type="entry name" value="TPR-like_helical_dom_sf"/>
</dbReference>
<evidence type="ECO:0000313" key="2">
    <source>
        <dbReference type="Proteomes" id="UP000642829"/>
    </source>
</evidence>
<dbReference type="GO" id="GO:0012505">
    <property type="term" value="C:endomembrane system"/>
    <property type="evidence" value="ECO:0007669"/>
    <property type="project" value="UniProtKB-ARBA"/>
</dbReference>
<evidence type="ECO:0000313" key="1">
    <source>
        <dbReference type="EMBL" id="GHB99709.1"/>
    </source>
</evidence>
<dbReference type="InterPro" id="IPR015374">
    <property type="entry name" value="ChAPs"/>
</dbReference>
<accession>A0A8J3DHI7</accession>
<reference evidence="1" key="2">
    <citation type="submission" date="2020-09" db="EMBL/GenBank/DDBJ databases">
        <authorList>
            <person name="Sun Q."/>
            <person name="Kim S."/>
        </authorList>
    </citation>
    <scope>NUCLEOTIDE SEQUENCE</scope>
    <source>
        <strain evidence="1">KCTC 12870</strain>
    </source>
</reference>
<name>A0A8J3DHI7_9BACT</name>
<dbReference type="RefSeq" id="WP_189513563.1">
    <property type="nucleotide sequence ID" value="NZ_BMXG01000007.1"/>
</dbReference>
<comment type="caution">
    <text evidence="1">The sequence shown here is derived from an EMBL/GenBank/DDBJ whole genome shotgun (WGS) entry which is preliminary data.</text>
</comment>
<dbReference type="Pfam" id="PF09295">
    <property type="entry name" value="ChAPs"/>
    <property type="match status" value="1"/>
</dbReference>
<gene>
    <name evidence="1" type="ORF">GCM10007047_15030</name>
</gene>
<protein>
    <recommendedName>
        <fullName evidence="3">Tetratricopeptide repeat protein</fullName>
    </recommendedName>
</protein>
<reference evidence="1" key="1">
    <citation type="journal article" date="2014" name="Int. J. Syst. Evol. Microbiol.">
        <title>Complete genome sequence of Corynebacterium casei LMG S-19264T (=DSM 44701T), isolated from a smear-ripened cheese.</title>
        <authorList>
            <consortium name="US DOE Joint Genome Institute (JGI-PGF)"/>
            <person name="Walter F."/>
            <person name="Albersmeier A."/>
            <person name="Kalinowski J."/>
            <person name="Ruckert C."/>
        </authorList>
    </citation>
    <scope>NUCLEOTIDE SEQUENCE</scope>
    <source>
        <strain evidence="1">KCTC 12870</strain>
    </source>
</reference>
<dbReference type="GO" id="GO:0016192">
    <property type="term" value="P:vesicle-mediated transport"/>
    <property type="evidence" value="ECO:0007669"/>
    <property type="project" value="UniProtKB-ARBA"/>
</dbReference>
<dbReference type="EMBL" id="BMXG01000007">
    <property type="protein sequence ID" value="GHB99709.1"/>
    <property type="molecule type" value="Genomic_DNA"/>
</dbReference>
<keyword evidence="2" id="KW-1185">Reference proteome</keyword>
<dbReference type="Proteomes" id="UP000642829">
    <property type="component" value="Unassembled WGS sequence"/>
</dbReference>